<comment type="subcellular location">
    <subcellularLocation>
        <location evidence="2">Cell inner membrane</location>
        <topology evidence="2">Multi-pass membrane protein</topology>
    </subcellularLocation>
</comment>
<dbReference type="SUPFAM" id="SSF55785">
    <property type="entry name" value="PYP-like sensor domain (PAS domain)"/>
    <property type="match status" value="2"/>
</dbReference>
<dbReference type="Gene3D" id="1.10.287.130">
    <property type="match status" value="1"/>
</dbReference>
<dbReference type="Pfam" id="PF02518">
    <property type="entry name" value="HATPase_c"/>
    <property type="match status" value="1"/>
</dbReference>
<dbReference type="InterPro" id="IPR005467">
    <property type="entry name" value="His_kinase_dom"/>
</dbReference>
<feature type="domain" description="PAS" evidence="16">
    <location>
        <begin position="173"/>
        <end position="243"/>
    </location>
</feature>
<feature type="domain" description="Response regulatory" evidence="15">
    <location>
        <begin position="683"/>
        <end position="799"/>
    </location>
</feature>
<dbReference type="CDD" id="cd16922">
    <property type="entry name" value="HATPase_EvgS-ArcB-TorS-like"/>
    <property type="match status" value="1"/>
</dbReference>
<keyword evidence="4 13" id="KW-0597">Phosphoprotein</keyword>
<evidence type="ECO:0000256" key="1">
    <source>
        <dbReference type="ARBA" id="ARBA00000085"/>
    </source>
</evidence>
<dbReference type="InterPro" id="IPR013767">
    <property type="entry name" value="PAS_fold"/>
</dbReference>
<evidence type="ECO:0000259" key="16">
    <source>
        <dbReference type="PROSITE" id="PS50112"/>
    </source>
</evidence>
<dbReference type="SMART" id="SM00448">
    <property type="entry name" value="REC"/>
    <property type="match status" value="2"/>
</dbReference>
<keyword evidence="7" id="KW-0418">Kinase</keyword>
<evidence type="ECO:0000256" key="9">
    <source>
        <dbReference type="ARBA" id="ARBA00023012"/>
    </source>
</evidence>
<feature type="domain" description="PAS" evidence="16">
    <location>
        <begin position="301"/>
        <end position="345"/>
    </location>
</feature>
<evidence type="ECO:0000313" key="19">
    <source>
        <dbReference type="Proteomes" id="UP000244902"/>
    </source>
</evidence>
<dbReference type="InterPro" id="IPR003661">
    <property type="entry name" value="HisK_dim/P_dom"/>
</dbReference>
<dbReference type="Gene3D" id="3.40.50.2300">
    <property type="match status" value="2"/>
</dbReference>
<comment type="function">
    <text evidence="11">Putative oxygen sensor; modulates the activity of FixJ, a transcriptional activator of nitrogen fixation fixK gene. FixL probably acts as a kinase that phosphorylates FixJ.</text>
</comment>
<dbReference type="SUPFAM" id="SSF52172">
    <property type="entry name" value="CheY-like"/>
    <property type="match status" value="2"/>
</dbReference>
<dbReference type="Gene3D" id="3.30.450.20">
    <property type="entry name" value="PAS domain"/>
    <property type="match status" value="2"/>
</dbReference>
<keyword evidence="10" id="KW-0472">Membrane</keyword>
<dbReference type="PANTHER" id="PTHR43047:SF72">
    <property type="entry name" value="OSMOSENSING HISTIDINE PROTEIN KINASE SLN1"/>
    <property type="match status" value="1"/>
</dbReference>
<feature type="domain" description="Histidine kinase" evidence="14">
    <location>
        <begin position="447"/>
        <end position="665"/>
    </location>
</feature>
<evidence type="ECO:0000256" key="4">
    <source>
        <dbReference type="ARBA" id="ARBA00022553"/>
    </source>
</evidence>
<dbReference type="InterPro" id="IPR035965">
    <property type="entry name" value="PAS-like_dom_sf"/>
</dbReference>
<dbReference type="CDD" id="cd00156">
    <property type="entry name" value="REC"/>
    <property type="match status" value="1"/>
</dbReference>
<reference evidence="18 19" key="1">
    <citation type="submission" date="2017-06" db="EMBL/GenBank/DDBJ databases">
        <title>Azoarcus sp. TSNA42 complete genome sequence.</title>
        <authorList>
            <person name="Woo J.-H."/>
            <person name="Kim H.-S."/>
        </authorList>
    </citation>
    <scope>NUCLEOTIDE SEQUENCE [LARGE SCALE GENOMIC DNA]</scope>
    <source>
        <strain evidence="18 19">TSNA42</strain>
    </source>
</reference>
<dbReference type="FunFam" id="3.30.565.10:FF:000006">
    <property type="entry name" value="Sensor histidine kinase WalK"/>
    <property type="match status" value="1"/>
</dbReference>
<dbReference type="OrthoDB" id="9810730at2"/>
<evidence type="ECO:0000256" key="3">
    <source>
        <dbReference type="ARBA" id="ARBA00012438"/>
    </source>
</evidence>
<protein>
    <recommendedName>
        <fullName evidence="12">Sensor protein FixL</fullName>
        <ecNumber evidence="3">2.7.13.3</ecNumber>
    </recommendedName>
</protein>
<proteinExistence type="predicted"/>
<dbReference type="Pfam" id="PF00072">
    <property type="entry name" value="Response_reg"/>
    <property type="match status" value="2"/>
</dbReference>
<dbReference type="Proteomes" id="UP000244902">
    <property type="component" value="Chromosome"/>
</dbReference>
<dbReference type="PROSITE" id="PS50112">
    <property type="entry name" value="PAS"/>
    <property type="match status" value="2"/>
</dbReference>
<dbReference type="GO" id="GO:0005886">
    <property type="term" value="C:plasma membrane"/>
    <property type="evidence" value="ECO:0007669"/>
    <property type="project" value="UniProtKB-SubCell"/>
</dbReference>
<dbReference type="CDD" id="cd00082">
    <property type="entry name" value="HisKA"/>
    <property type="match status" value="1"/>
</dbReference>
<dbReference type="InterPro" id="IPR001610">
    <property type="entry name" value="PAC"/>
</dbReference>
<dbReference type="GO" id="GO:0005524">
    <property type="term" value="F:ATP binding"/>
    <property type="evidence" value="ECO:0007669"/>
    <property type="project" value="UniProtKB-KW"/>
</dbReference>
<dbReference type="InterPro" id="IPR029016">
    <property type="entry name" value="GAF-like_dom_sf"/>
</dbReference>
<dbReference type="SMART" id="SM00387">
    <property type="entry name" value="HATPase_c"/>
    <property type="match status" value="1"/>
</dbReference>
<dbReference type="Gene3D" id="3.30.450.40">
    <property type="match status" value="1"/>
</dbReference>
<dbReference type="InterPro" id="IPR011006">
    <property type="entry name" value="CheY-like_superfamily"/>
</dbReference>
<dbReference type="EC" id="2.7.13.3" evidence="3"/>
<accession>A0A2U8GZW8</accession>
<name>A0A2U8GZW8_9RHOO</name>
<evidence type="ECO:0000259" key="15">
    <source>
        <dbReference type="PROSITE" id="PS50110"/>
    </source>
</evidence>
<dbReference type="PROSITE" id="PS50110">
    <property type="entry name" value="RESPONSE_REGULATORY"/>
    <property type="match status" value="2"/>
</dbReference>
<dbReference type="PROSITE" id="PS50109">
    <property type="entry name" value="HIS_KIN"/>
    <property type="match status" value="1"/>
</dbReference>
<gene>
    <name evidence="18" type="ORF">CEW87_00790</name>
</gene>
<evidence type="ECO:0000259" key="14">
    <source>
        <dbReference type="PROSITE" id="PS50109"/>
    </source>
</evidence>
<dbReference type="SMART" id="SM00388">
    <property type="entry name" value="HisKA"/>
    <property type="match status" value="1"/>
</dbReference>
<evidence type="ECO:0000256" key="2">
    <source>
        <dbReference type="ARBA" id="ARBA00004429"/>
    </source>
</evidence>
<dbReference type="GO" id="GO:0009927">
    <property type="term" value="F:histidine phosphotransfer kinase activity"/>
    <property type="evidence" value="ECO:0007669"/>
    <property type="project" value="TreeGrafter"/>
</dbReference>
<keyword evidence="9" id="KW-0902">Two-component regulatory system</keyword>
<dbReference type="Gene3D" id="3.30.565.10">
    <property type="entry name" value="Histidine kinase-like ATPase, C-terminal domain"/>
    <property type="match status" value="1"/>
</dbReference>
<feature type="domain" description="Response regulatory" evidence="15">
    <location>
        <begin position="814"/>
        <end position="924"/>
    </location>
</feature>
<dbReference type="SUPFAM" id="SSF55781">
    <property type="entry name" value="GAF domain-like"/>
    <property type="match status" value="1"/>
</dbReference>
<dbReference type="SUPFAM" id="SSF47384">
    <property type="entry name" value="Homodimeric domain of signal transducing histidine kinase"/>
    <property type="match status" value="1"/>
</dbReference>
<sequence>MKEPDYPPDEAERLDALLALKLLDTPGEDRYDRITRLAQRLFKVPIALISLIDAERQWFKSRQGLSATETPRRISFCGHAILQDGIFMVPDTHDDLRFADNPLVTDAPDIRFYAGAPLSTLEGFRIGTLCLIDTAPRELSAEDQQSLRDLADLVQSELTRIRAQQMVEALHNQEARMRAIVNTAIDGIVTINDAGIVESFNPAAERIFGFTAEEVLGNNVRMLMPEPYHSEHDGYLERFLRTREPHVIGIGREVVGRCKDGSTFPMDLAVGETELGSRRLFTGIIRNISARKNAQRELAARDAMQKAILRGVSYAIVATDESGTIRAFNPAAERMLGFDASEMIGLSSPLVFHDPLEIRARAAELSAEFGCTIAPDFHAIVARTARLSEADEREWTLIRKNGSRLSAMQSVTALQDSEGHISGFVGIAYDLTEQKENERLKKEFISTVSHELRTPLTSIRGSLGLIMGGVAGSLPSQAAKLVEVAHRNSERLVRLINDMLDIEKIASGKMVFNLTSQALLPVITQAIDASRGYARELGVAFELHDDTEDVHVRIDNDRLVQVLTNLLANAAKFSPRGGSVRVSVGASNGRVRIAVTDSGPGIPAAFQHRIFQKFSQADASDARQKGGTGLGLAISRALVEAMSGTIGFDSSTSGTCFWVELPCTGPATPLLPSPAQEQAHGARILVCEDDPDFAELIRFVLEEAGYRPDIAYSAAAAKSMLRQHAYDAMTLDIALPDQDGVSLIRELRGEAYARNLPVVVVTATRVAGKARLGGELAIADWLEKPVDHKRLLAALDNSRNDAEGNAEGRSDRPRILHVEDDPDVHRFVEALITNMATIDHAYDLQAARALLSENAYDLVILDLGLPDGSGWSLVPVIASKQPEPRVVVFSASELSEHDSQQFAACLLKSSTDNDRLLSTLRTQIQRNLPRGQ</sequence>
<feature type="modified residue" description="4-aspartylphosphate" evidence="13">
    <location>
        <position position="862"/>
    </location>
</feature>
<dbReference type="AlphaFoldDB" id="A0A2U8GZW8"/>
<dbReference type="Pfam" id="PF00989">
    <property type="entry name" value="PAS"/>
    <property type="match status" value="1"/>
</dbReference>
<dbReference type="InterPro" id="IPR003018">
    <property type="entry name" value="GAF"/>
</dbReference>
<dbReference type="Pfam" id="PF01590">
    <property type="entry name" value="GAF"/>
    <property type="match status" value="1"/>
</dbReference>
<dbReference type="GO" id="GO:0000155">
    <property type="term" value="F:phosphorelay sensor kinase activity"/>
    <property type="evidence" value="ECO:0007669"/>
    <property type="project" value="InterPro"/>
</dbReference>
<keyword evidence="8" id="KW-0067">ATP-binding</keyword>
<dbReference type="InterPro" id="IPR036097">
    <property type="entry name" value="HisK_dim/P_sf"/>
</dbReference>
<dbReference type="CDD" id="cd00130">
    <property type="entry name" value="PAS"/>
    <property type="match status" value="2"/>
</dbReference>
<feature type="modified residue" description="4-aspartylphosphate" evidence="13">
    <location>
        <position position="732"/>
    </location>
</feature>
<dbReference type="GO" id="GO:0006355">
    <property type="term" value="P:regulation of DNA-templated transcription"/>
    <property type="evidence" value="ECO:0007669"/>
    <property type="project" value="InterPro"/>
</dbReference>
<dbReference type="FunFam" id="1.10.287.130:FF:000001">
    <property type="entry name" value="Two-component sensor histidine kinase"/>
    <property type="match status" value="1"/>
</dbReference>
<dbReference type="NCBIfam" id="TIGR00229">
    <property type="entry name" value="sensory_box"/>
    <property type="match status" value="2"/>
</dbReference>
<dbReference type="InterPro" id="IPR000700">
    <property type="entry name" value="PAS-assoc_C"/>
</dbReference>
<dbReference type="InterPro" id="IPR036890">
    <property type="entry name" value="HATPase_C_sf"/>
</dbReference>
<evidence type="ECO:0000256" key="13">
    <source>
        <dbReference type="PROSITE-ProRule" id="PRU00169"/>
    </source>
</evidence>
<dbReference type="SMART" id="SM00065">
    <property type="entry name" value="GAF"/>
    <property type="match status" value="1"/>
</dbReference>
<dbReference type="InterPro" id="IPR001789">
    <property type="entry name" value="Sig_transdc_resp-reg_receiver"/>
</dbReference>
<evidence type="ECO:0000256" key="12">
    <source>
        <dbReference type="ARBA" id="ARBA00070616"/>
    </source>
</evidence>
<organism evidence="18 19">
    <name type="scientific">Parazoarcus communis</name>
    <dbReference type="NCBI Taxonomy" id="41977"/>
    <lineage>
        <taxon>Bacteria</taxon>
        <taxon>Pseudomonadati</taxon>
        <taxon>Pseudomonadota</taxon>
        <taxon>Betaproteobacteria</taxon>
        <taxon>Rhodocyclales</taxon>
        <taxon>Zoogloeaceae</taxon>
        <taxon>Parazoarcus</taxon>
    </lineage>
</organism>
<dbReference type="SMART" id="SM00091">
    <property type="entry name" value="PAS"/>
    <property type="match status" value="2"/>
</dbReference>
<dbReference type="PANTHER" id="PTHR43047">
    <property type="entry name" value="TWO-COMPONENT HISTIDINE PROTEIN KINASE"/>
    <property type="match status" value="1"/>
</dbReference>
<dbReference type="PROSITE" id="PS50113">
    <property type="entry name" value="PAC"/>
    <property type="match status" value="1"/>
</dbReference>
<dbReference type="EMBL" id="CP022188">
    <property type="protein sequence ID" value="AWI78005.1"/>
    <property type="molecule type" value="Genomic_DNA"/>
</dbReference>
<dbReference type="PRINTS" id="PR00344">
    <property type="entry name" value="BCTRLSENSOR"/>
</dbReference>
<keyword evidence="5" id="KW-0808">Transferase</keyword>
<evidence type="ECO:0000256" key="6">
    <source>
        <dbReference type="ARBA" id="ARBA00022741"/>
    </source>
</evidence>
<evidence type="ECO:0000256" key="5">
    <source>
        <dbReference type="ARBA" id="ARBA00022679"/>
    </source>
</evidence>
<dbReference type="InterPro" id="IPR004358">
    <property type="entry name" value="Sig_transdc_His_kin-like_C"/>
</dbReference>
<evidence type="ECO:0000256" key="8">
    <source>
        <dbReference type="ARBA" id="ARBA00022840"/>
    </source>
</evidence>
<keyword evidence="6" id="KW-0547">Nucleotide-binding</keyword>
<dbReference type="RefSeq" id="WP_108971121.1">
    <property type="nucleotide sequence ID" value="NZ_CP022188.1"/>
</dbReference>
<dbReference type="InterPro" id="IPR003594">
    <property type="entry name" value="HATPase_dom"/>
</dbReference>
<feature type="domain" description="PAC" evidence="17">
    <location>
        <begin position="391"/>
        <end position="443"/>
    </location>
</feature>
<dbReference type="InterPro" id="IPR000014">
    <property type="entry name" value="PAS"/>
</dbReference>
<evidence type="ECO:0000256" key="10">
    <source>
        <dbReference type="ARBA" id="ARBA00023136"/>
    </source>
</evidence>
<dbReference type="FunFam" id="3.30.450.20:FF:000060">
    <property type="entry name" value="Sensor protein FixL"/>
    <property type="match status" value="1"/>
</dbReference>
<dbReference type="SUPFAM" id="SSF55874">
    <property type="entry name" value="ATPase domain of HSP90 chaperone/DNA topoisomerase II/histidine kinase"/>
    <property type="match status" value="1"/>
</dbReference>
<dbReference type="Pfam" id="PF13426">
    <property type="entry name" value="PAS_9"/>
    <property type="match status" value="1"/>
</dbReference>
<dbReference type="Pfam" id="PF00512">
    <property type="entry name" value="HisKA"/>
    <property type="match status" value="1"/>
</dbReference>
<evidence type="ECO:0000259" key="17">
    <source>
        <dbReference type="PROSITE" id="PS50113"/>
    </source>
</evidence>
<evidence type="ECO:0000256" key="7">
    <source>
        <dbReference type="ARBA" id="ARBA00022777"/>
    </source>
</evidence>
<evidence type="ECO:0000313" key="18">
    <source>
        <dbReference type="EMBL" id="AWI78005.1"/>
    </source>
</evidence>
<comment type="catalytic activity">
    <reaction evidence="1">
        <text>ATP + protein L-histidine = ADP + protein N-phospho-L-histidine.</text>
        <dbReference type="EC" id="2.7.13.3"/>
    </reaction>
</comment>
<dbReference type="SMART" id="SM00086">
    <property type="entry name" value="PAC"/>
    <property type="match status" value="2"/>
</dbReference>
<evidence type="ECO:0000256" key="11">
    <source>
        <dbReference type="ARBA" id="ARBA00059827"/>
    </source>
</evidence>